<dbReference type="EMBL" id="MT143692">
    <property type="protein sequence ID" value="QJB00404.1"/>
    <property type="molecule type" value="Genomic_DNA"/>
</dbReference>
<dbReference type="AlphaFoldDB" id="A0A6M3MAT3"/>
<accession>A0A6M3MAT3</accession>
<sequence length="541" mass="55497">MKKIILILILSLLSIILLAQEVKTFKEISITINAPGTATTLPVSSDIGLFRIKTTGSITISTDWNFVTSGTPTAGLSYLIDYDAVVVKGINAVSFFGKPLTTLQALNNDLVIFGFYNGSSWVVRFLQDVSVDFWIVPKDISADAVTTVKILDKNVTLAKVEDVTAANIVMGNAGNRPTITPITGDITLTDAGLVGIKPDVIVNADINTGAAIAYSKLSLTGAILNADLAGSIVASKIAPMTINRAVVSDASGYISPSAVTATEIGYVSGVSSAIQTQLNAKLTSSLLDGKMWVGDATNAPVARTIGGDIAISNTGVGAISTGVIVNADVNGSAALDATKIANGTVSNAEYQYIGGLTSDAQTQLSAKLGTTLTDGTIWVGDGTNTAVARTPTGDITISNTGVTAIGAAKIWNSNAIDNVNTYGRDIYLSFETGYVGALTFYIPNDCSLTYVMVTVTKAIEASNDATITFKNNAGTAMAGGALVAGVLTIPAGSATGVTVTSTITGNNLFAAGHKMGTTTAKVTAGGVVLVQLVFLKSDPLP</sequence>
<organism evidence="2">
    <name type="scientific">viral metagenome</name>
    <dbReference type="NCBI Taxonomy" id="1070528"/>
    <lineage>
        <taxon>unclassified sequences</taxon>
        <taxon>metagenomes</taxon>
        <taxon>organismal metagenomes</taxon>
    </lineage>
</organism>
<dbReference type="EMBL" id="MT143885">
    <property type="protein sequence ID" value="QJB04574.1"/>
    <property type="molecule type" value="Genomic_DNA"/>
</dbReference>
<protein>
    <submittedName>
        <fullName evidence="2">Uncharacterized protein</fullName>
    </submittedName>
</protein>
<evidence type="ECO:0000313" key="1">
    <source>
        <dbReference type="EMBL" id="QJB00404.1"/>
    </source>
</evidence>
<reference evidence="2" key="1">
    <citation type="submission" date="2020-03" db="EMBL/GenBank/DDBJ databases">
        <title>The deep terrestrial virosphere.</title>
        <authorList>
            <person name="Holmfeldt K."/>
            <person name="Nilsson E."/>
            <person name="Simone D."/>
            <person name="Lopez-Fernandez M."/>
            <person name="Wu X."/>
            <person name="de Brujin I."/>
            <person name="Lundin D."/>
            <person name="Andersson A."/>
            <person name="Bertilsson S."/>
            <person name="Dopson M."/>
        </authorList>
    </citation>
    <scope>NUCLEOTIDE SEQUENCE</scope>
    <source>
        <strain evidence="1">MM171A00469</strain>
        <strain evidence="2">MM171B00233</strain>
    </source>
</reference>
<proteinExistence type="predicted"/>
<name>A0A6M3MAT3_9ZZZZ</name>
<gene>
    <name evidence="1" type="ORF">MM171A00469_0004</name>
    <name evidence="2" type="ORF">MM171B00233_0014</name>
</gene>
<evidence type="ECO:0000313" key="2">
    <source>
        <dbReference type="EMBL" id="QJB04574.1"/>
    </source>
</evidence>